<evidence type="ECO:0000313" key="2">
    <source>
        <dbReference type="EMBL" id="MBD2197258.1"/>
    </source>
</evidence>
<reference evidence="2 3" key="1">
    <citation type="journal article" date="2020" name="ISME J.">
        <title>Comparative genomics reveals insights into cyanobacterial evolution and habitat adaptation.</title>
        <authorList>
            <person name="Chen M.Y."/>
            <person name="Teng W.K."/>
            <person name="Zhao L."/>
            <person name="Hu C.X."/>
            <person name="Zhou Y.K."/>
            <person name="Han B.P."/>
            <person name="Song L.R."/>
            <person name="Shu W.S."/>
        </authorList>
    </citation>
    <scope>NUCLEOTIDE SEQUENCE [LARGE SCALE GENOMIC DNA]</scope>
    <source>
        <strain evidence="2 3">FACHB-288</strain>
    </source>
</reference>
<accession>A0ABR8AD42</accession>
<dbReference type="Gene3D" id="3.40.1350.10">
    <property type="match status" value="1"/>
</dbReference>
<dbReference type="Proteomes" id="UP000658514">
    <property type="component" value="Unassembled WGS sequence"/>
</dbReference>
<dbReference type="Pfam" id="PF13588">
    <property type="entry name" value="HSDR_N_2"/>
    <property type="match status" value="1"/>
</dbReference>
<dbReference type="EMBL" id="JACJQH010000026">
    <property type="protein sequence ID" value="MBD2197258.1"/>
    <property type="molecule type" value="Genomic_DNA"/>
</dbReference>
<keyword evidence="3" id="KW-1185">Reference proteome</keyword>
<evidence type="ECO:0000259" key="1">
    <source>
        <dbReference type="Pfam" id="PF13588"/>
    </source>
</evidence>
<dbReference type="RefSeq" id="WP_190544182.1">
    <property type="nucleotide sequence ID" value="NZ_CAWPNO010000058.1"/>
</dbReference>
<dbReference type="InterPro" id="IPR011856">
    <property type="entry name" value="tRNA_endonuc-like_dom_sf"/>
</dbReference>
<proteinExistence type="predicted"/>
<feature type="domain" description="Type I restriction enzyme R protein N-terminal" evidence="1">
    <location>
        <begin position="12"/>
        <end position="65"/>
    </location>
</feature>
<organism evidence="2 3">
    <name type="scientific">Calothrix parietina FACHB-288</name>
    <dbReference type="NCBI Taxonomy" id="2692896"/>
    <lineage>
        <taxon>Bacteria</taxon>
        <taxon>Bacillati</taxon>
        <taxon>Cyanobacteriota</taxon>
        <taxon>Cyanophyceae</taxon>
        <taxon>Nostocales</taxon>
        <taxon>Calotrichaceae</taxon>
        <taxon>Calothrix</taxon>
    </lineage>
</organism>
<comment type="caution">
    <text evidence="2">The sequence shown here is derived from an EMBL/GenBank/DDBJ whole genome shotgun (WGS) entry which is preliminary data.</text>
</comment>
<evidence type="ECO:0000313" key="3">
    <source>
        <dbReference type="Proteomes" id="UP000658514"/>
    </source>
</evidence>
<name>A0ABR8AD42_9CYAN</name>
<protein>
    <submittedName>
        <fullName evidence="2">Type I restriction enzyme HsdR N-terminal domain-containing protein</fullName>
    </submittedName>
</protein>
<gene>
    <name evidence="2" type="ORF">H6G24_17410</name>
</gene>
<dbReference type="InterPro" id="IPR029464">
    <property type="entry name" value="HSDR_N"/>
</dbReference>
<sequence>MEAAKFQIPNYVADIVALDKDEKIVLLVEVKATKLEGRDAKEEAISQLKSYLQNAKNTRFDLANETFAMFADLENIYIFKWDGKKFSDFLISQETANTLSYYDPDFSSKTILGFYLKTLVEAWLRDLAYHWKSETPPASEKLAEIGLLQKLEGGTTYSQVNFDGDTLR</sequence>